<dbReference type="AlphaFoldDB" id="A0A2S5T7E1"/>
<proteinExistence type="predicted"/>
<dbReference type="RefSeq" id="WP_104356561.1">
    <property type="nucleotide sequence ID" value="NZ_CALFFA010000022.1"/>
</dbReference>
<evidence type="ECO:0000313" key="3">
    <source>
        <dbReference type="EMBL" id="PPE70869.1"/>
    </source>
</evidence>
<name>A0A2S5T7E1_9BURK</name>
<dbReference type="GO" id="GO:0016791">
    <property type="term" value="F:phosphatase activity"/>
    <property type="evidence" value="ECO:0007669"/>
    <property type="project" value="TreeGrafter"/>
</dbReference>
<dbReference type="InterPro" id="IPR050275">
    <property type="entry name" value="PGM_Phosphatase"/>
</dbReference>
<dbReference type="Pfam" id="PF00300">
    <property type="entry name" value="His_Phos_1"/>
    <property type="match status" value="1"/>
</dbReference>
<evidence type="ECO:0000313" key="6">
    <source>
        <dbReference type="Proteomes" id="UP000294772"/>
    </source>
</evidence>
<evidence type="ECO:0000313" key="4">
    <source>
        <dbReference type="EMBL" id="TCP09849.1"/>
    </source>
</evidence>
<reference evidence="4 6" key="2">
    <citation type="submission" date="2019-03" db="EMBL/GenBank/DDBJ databases">
        <title>Genomic Encyclopedia of Type Strains, Phase IV (KMG-IV): sequencing the most valuable type-strain genomes for metagenomic binning, comparative biology and taxonomic classification.</title>
        <authorList>
            <person name="Goeker M."/>
        </authorList>
    </citation>
    <scope>NUCLEOTIDE SEQUENCE [LARGE SCALE GENOMIC DNA]</scope>
    <source>
        <strain evidence="4 6">DSM 15264</strain>
    </source>
</reference>
<feature type="active site" description="Proton donor/acceptor" evidence="1">
    <location>
        <position position="94"/>
    </location>
</feature>
<evidence type="ECO:0000313" key="5">
    <source>
        <dbReference type="Proteomes" id="UP000239406"/>
    </source>
</evidence>
<evidence type="ECO:0000256" key="2">
    <source>
        <dbReference type="PIRSR" id="PIRSR613078-2"/>
    </source>
</evidence>
<keyword evidence="5" id="KW-1185">Reference proteome</keyword>
<comment type="caution">
    <text evidence="3">The sequence shown here is derived from an EMBL/GenBank/DDBJ whole genome shotgun (WGS) entry which is preliminary data.</text>
</comment>
<dbReference type="CDD" id="cd07067">
    <property type="entry name" value="HP_PGM_like"/>
    <property type="match status" value="1"/>
</dbReference>
<dbReference type="Proteomes" id="UP000239406">
    <property type="component" value="Unassembled WGS sequence"/>
</dbReference>
<dbReference type="Gene3D" id="3.40.50.1240">
    <property type="entry name" value="Phosphoglycerate mutase-like"/>
    <property type="match status" value="1"/>
</dbReference>
<dbReference type="Proteomes" id="UP000294772">
    <property type="component" value="Unassembled WGS sequence"/>
</dbReference>
<reference evidence="3 5" key="1">
    <citation type="submission" date="2018-02" db="EMBL/GenBank/DDBJ databases">
        <title>Reclassifiation of [Polyangium] brachysporum DSM 7029 as Guopingzhaonella breviflexa gen. nov., sp. nov., a member of the family Comamonadaceae.</title>
        <authorList>
            <person name="Tang B."/>
        </authorList>
    </citation>
    <scope>NUCLEOTIDE SEQUENCE [LARGE SCALE GENOMIC DNA]</scope>
    <source>
        <strain evidence="3 5">DSM 15344</strain>
    </source>
</reference>
<dbReference type="PANTHER" id="PTHR48100">
    <property type="entry name" value="BROAD-SPECIFICITY PHOSPHATASE YOR283W-RELATED"/>
    <property type="match status" value="1"/>
</dbReference>
<dbReference type="EMBL" id="SLXF01000001">
    <property type="protein sequence ID" value="TCP09849.1"/>
    <property type="molecule type" value="Genomic_DNA"/>
</dbReference>
<dbReference type="InterPro" id="IPR029033">
    <property type="entry name" value="His_PPase_superfam"/>
</dbReference>
<dbReference type="PIRSF" id="PIRSF000709">
    <property type="entry name" value="6PFK_2-Ptase"/>
    <property type="match status" value="1"/>
</dbReference>
<accession>A0A2S5T7E1</accession>
<dbReference type="EMBL" id="PSNY01000004">
    <property type="protein sequence ID" value="PPE70869.1"/>
    <property type="molecule type" value="Genomic_DNA"/>
</dbReference>
<feature type="binding site" evidence="2">
    <location>
        <position position="68"/>
    </location>
    <ligand>
        <name>substrate</name>
    </ligand>
</feature>
<gene>
    <name evidence="3" type="ORF">C1702_04865</name>
    <name evidence="4" type="ORF">EV676_101429</name>
</gene>
<dbReference type="SMART" id="SM00855">
    <property type="entry name" value="PGAM"/>
    <property type="match status" value="1"/>
</dbReference>
<organism evidence="3 5">
    <name type="scientific">Caldimonas thermodepolymerans</name>
    <dbReference type="NCBI Taxonomy" id="215580"/>
    <lineage>
        <taxon>Bacteria</taxon>
        <taxon>Pseudomonadati</taxon>
        <taxon>Pseudomonadota</taxon>
        <taxon>Betaproteobacteria</taxon>
        <taxon>Burkholderiales</taxon>
        <taxon>Sphaerotilaceae</taxon>
        <taxon>Caldimonas</taxon>
    </lineage>
</organism>
<evidence type="ECO:0000256" key="1">
    <source>
        <dbReference type="PIRSR" id="PIRSR613078-1"/>
    </source>
</evidence>
<dbReference type="SUPFAM" id="SSF53254">
    <property type="entry name" value="Phosphoglycerate mutase-like"/>
    <property type="match status" value="1"/>
</dbReference>
<dbReference type="OrthoDB" id="9781415at2"/>
<protein>
    <submittedName>
        <fullName evidence="3">Histidine phosphatase family protein</fullName>
    </submittedName>
    <submittedName>
        <fullName evidence="4">Phosphoglycerate mutase</fullName>
    </submittedName>
</protein>
<sequence length="238" mass="26494">MTPHWPQRRRIYLMRHGSVDYFLPDGTPVHPDTVPLNAAGQAQADAAGRLFATAGVRFDRVIVSGLPRTVQTAERVLAASDQQLEIEIQPALQEIRPGRLADIPREGLREAFVGAFQGFADESARFLGGESIGEMLDRILPAFERLLADDSWQQLLLVLHGAVNRGLLSYLMAGQRCFLGRIEQAPACINVVDVSAEDAVVRAINLAPTQWLHERERHTTMEKLLAQYLRLQDTLAPR</sequence>
<dbReference type="InterPro" id="IPR013078">
    <property type="entry name" value="His_Pase_superF_clade-1"/>
</dbReference>
<feature type="active site" description="Tele-phosphohistidine intermediate" evidence="1">
    <location>
        <position position="16"/>
    </location>
</feature>